<evidence type="ECO:0000313" key="3">
    <source>
        <dbReference type="Proteomes" id="UP000324897"/>
    </source>
</evidence>
<feature type="region of interest" description="Disordered" evidence="1">
    <location>
        <begin position="1"/>
        <end position="21"/>
    </location>
</feature>
<dbReference type="Proteomes" id="UP000324897">
    <property type="component" value="Chromosome 1"/>
</dbReference>
<evidence type="ECO:0000313" key="2">
    <source>
        <dbReference type="EMBL" id="TVU27958.1"/>
    </source>
</evidence>
<accession>A0A5J9UXH6</accession>
<dbReference type="EMBL" id="RWGY01000011">
    <property type="protein sequence ID" value="TVU27958.1"/>
    <property type="molecule type" value="Genomic_DNA"/>
</dbReference>
<comment type="caution">
    <text evidence="2">The sequence shown here is derived from an EMBL/GenBank/DDBJ whole genome shotgun (WGS) entry which is preliminary data.</text>
</comment>
<sequence>MIKKRQSSSKNGSTNSPTSRAQLQKLTTMTAASSWAQMVVDLYPPGSSSRDWTCTYCRVIQNVSSQISFCHASGYES</sequence>
<dbReference type="Gramene" id="TVU27958">
    <property type="protein sequence ID" value="TVU27958"/>
    <property type="gene ID" value="EJB05_19463"/>
</dbReference>
<protein>
    <submittedName>
        <fullName evidence="2">Uncharacterized protein</fullName>
    </submittedName>
</protein>
<organism evidence="2 3">
    <name type="scientific">Eragrostis curvula</name>
    <name type="common">weeping love grass</name>
    <dbReference type="NCBI Taxonomy" id="38414"/>
    <lineage>
        <taxon>Eukaryota</taxon>
        <taxon>Viridiplantae</taxon>
        <taxon>Streptophyta</taxon>
        <taxon>Embryophyta</taxon>
        <taxon>Tracheophyta</taxon>
        <taxon>Spermatophyta</taxon>
        <taxon>Magnoliopsida</taxon>
        <taxon>Liliopsida</taxon>
        <taxon>Poales</taxon>
        <taxon>Poaceae</taxon>
        <taxon>PACMAD clade</taxon>
        <taxon>Chloridoideae</taxon>
        <taxon>Eragrostideae</taxon>
        <taxon>Eragrostidinae</taxon>
        <taxon>Eragrostis</taxon>
    </lineage>
</organism>
<name>A0A5J9UXH6_9POAL</name>
<evidence type="ECO:0000256" key="1">
    <source>
        <dbReference type="SAM" id="MobiDB-lite"/>
    </source>
</evidence>
<reference evidence="2 3" key="1">
    <citation type="journal article" date="2019" name="Sci. Rep.">
        <title>A high-quality genome of Eragrostis curvula grass provides insights into Poaceae evolution and supports new strategies to enhance forage quality.</title>
        <authorList>
            <person name="Carballo J."/>
            <person name="Santos B.A.C.M."/>
            <person name="Zappacosta D."/>
            <person name="Garbus I."/>
            <person name="Selva J.P."/>
            <person name="Gallo C.A."/>
            <person name="Diaz A."/>
            <person name="Albertini E."/>
            <person name="Caccamo M."/>
            <person name="Echenique V."/>
        </authorList>
    </citation>
    <scope>NUCLEOTIDE SEQUENCE [LARGE SCALE GENOMIC DNA]</scope>
    <source>
        <strain evidence="3">cv. Victoria</strain>
        <tissue evidence="2">Leaf</tissue>
    </source>
</reference>
<dbReference type="AlphaFoldDB" id="A0A5J9UXH6"/>
<proteinExistence type="predicted"/>
<dbReference type="OrthoDB" id="9909019at2759"/>
<keyword evidence="3" id="KW-1185">Reference proteome</keyword>
<feature type="compositionally biased region" description="Polar residues" evidence="1">
    <location>
        <begin position="8"/>
        <end position="21"/>
    </location>
</feature>
<gene>
    <name evidence="2" type="ORF">EJB05_19463</name>
</gene>